<organism evidence="6">
    <name type="scientific">Streptococcus suis</name>
    <dbReference type="NCBI Taxonomy" id="1307"/>
    <lineage>
        <taxon>Bacteria</taxon>
        <taxon>Bacillati</taxon>
        <taxon>Bacillota</taxon>
        <taxon>Bacilli</taxon>
        <taxon>Lactobacillales</taxon>
        <taxon>Streptococcaceae</taxon>
        <taxon>Streptococcus</taxon>
    </lineage>
</organism>
<dbReference type="Gene3D" id="1.20.1250.20">
    <property type="entry name" value="MFS general substrate transporter like domains"/>
    <property type="match status" value="1"/>
</dbReference>
<dbReference type="InterPro" id="IPR053160">
    <property type="entry name" value="MFS_DHA3_Transporter"/>
</dbReference>
<feature type="transmembrane region" description="Helical" evidence="5">
    <location>
        <begin position="141"/>
        <end position="162"/>
    </location>
</feature>
<feature type="transmembrane region" description="Helical" evidence="5">
    <location>
        <begin position="342"/>
        <end position="364"/>
    </location>
</feature>
<reference evidence="6" key="1">
    <citation type="submission" date="2020-09" db="EMBL/GenBank/DDBJ databases">
        <authorList>
            <person name="Du X."/>
            <person name="Yu R."/>
        </authorList>
    </citation>
    <scope>NUCLEOTIDE SEQUENCE</scope>
    <source>
        <strain evidence="6">SC117</strain>
    </source>
</reference>
<feature type="transmembrane region" description="Helical" evidence="5">
    <location>
        <begin position="207"/>
        <end position="226"/>
    </location>
</feature>
<dbReference type="GO" id="GO:0005886">
    <property type="term" value="C:plasma membrane"/>
    <property type="evidence" value="ECO:0007669"/>
    <property type="project" value="UniProtKB-SubCell"/>
</dbReference>
<feature type="transmembrane region" description="Helical" evidence="5">
    <location>
        <begin position="370"/>
        <end position="392"/>
    </location>
</feature>
<dbReference type="InterPro" id="IPR011701">
    <property type="entry name" value="MFS"/>
</dbReference>
<dbReference type="AlphaFoldDB" id="A0A7S9VL15"/>
<dbReference type="PANTHER" id="PTHR23530:SF1">
    <property type="entry name" value="PERMEASE, MAJOR FACILITATOR SUPERFAMILY-RELATED"/>
    <property type="match status" value="1"/>
</dbReference>
<comment type="subcellular location">
    <subcellularLocation>
        <location evidence="1">Cell membrane</location>
        <topology evidence="1">Multi-pass membrane protein</topology>
    </subcellularLocation>
</comment>
<evidence type="ECO:0000256" key="2">
    <source>
        <dbReference type="ARBA" id="ARBA00022692"/>
    </source>
</evidence>
<dbReference type="GO" id="GO:0022857">
    <property type="term" value="F:transmembrane transporter activity"/>
    <property type="evidence" value="ECO:0007669"/>
    <property type="project" value="InterPro"/>
</dbReference>
<feature type="transmembrane region" description="Helical" evidence="5">
    <location>
        <begin position="273"/>
        <end position="295"/>
    </location>
</feature>
<dbReference type="Pfam" id="PF07690">
    <property type="entry name" value="MFS_1"/>
    <property type="match status" value="1"/>
</dbReference>
<dbReference type="InterPro" id="IPR036259">
    <property type="entry name" value="MFS_trans_sf"/>
</dbReference>
<name>A0A7S9VL15_STRSU</name>
<evidence type="ECO:0008006" key="7">
    <source>
        <dbReference type="Google" id="ProtNLM"/>
    </source>
</evidence>
<evidence type="ECO:0000256" key="5">
    <source>
        <dbReference type="SAM" id="Phobius"/>
    </source>
</evidence>
<evidence type="ECO:0000256" key="1">
    <source>
        <dbReference type="ARBA" id="ARBA00004651"/>
    </source>
</evidence>
<evidence type="ECO:0000256" key="4">
    <source>
        <dbReference type="ARBA" id="ARBA00023136"/>
    </source>
</evidence>
<feature type="transmembrane region" description="Helical" evidence="5">
    <location>
        <begin position="168"/>
        <end position="186"/>
    </location>
</feature>
<sequence length="402" mass="46083">MKWDNVLLVNRCFFDEVFQSTVEVLFFSVYLGLDFSEFSIIVSICLLVSLIFQIPTGFIADKVGRKKVLLWAKLLDLVLTLVILIIPLFINRNRFIFVLLIESIGAAISALASGNFEVLIFDTFKKFETNEEIFVEKSTRYFSIGAILSALSGLVSTILFGYWAALPLLADFSIKIVKFISFLSLIDDSSNLARDKFELSIFNIQSLLKYKTAFLTIFLFAILFSISRSTFSLYQPILTSRNIPLIYYGILITVINLAVFILSRFIKKYLIRLSLNIISVVSMVILVSQFLLLFTNFFSNTVITFIYISSLLSCMQIIRLFSEGMSSYFINIAVRKSKYKTLFFSVYSTIFQILLSLFFFMMGFLENYNLSFISIYLSIVLFGFLLILVTYFTRSKIGGRND</sequence>
<feature type="transmembrane region" description="Helical" evidence="5">
    <location>
        <begin position="246"/>
        <end position="266"/>
    </location>
</feature>
<accession>A0A7S9VL15</accession>
<keyword evidence="3 5" id="KW-1133">Transmembrane helix</keyword>
<dbReference type="PROSITE" id="PS00216">
    <property type="entry name" value="SUGAR_TRANSPORT_1"/>
    <property type="match status" value="1"/>
</dbReference>
<keyword evidence="2 5" id="KW-0812">Transmembrane</keyword>
<dbReference type="SUPFAM" id="SSF103473">
    <property type="entry name" value="MFS general substrate transporter"/>
    <property type="match status" value="1"/>
</dbReference>
<feature type="transmembrane region" description="Helical" evidence="5">
    <location>
        <begin position="96"/>
        <end position="120"/>
    </location>
</feature>
<keyword evidence="4 5" id="KW-0472">Membrane</keyword>
<feature type="transmembrane region" description="Helical" evidence="5">
    <location>
        <begin position="70"/>
        <end position="90"/>
    </location>
</feature>
<dbReference type="EMBL" id="MW026423">
    <property type="protein sequence ID" value="QPI69503.1"/>
    <property type="molecule type" value="Genomic_DNA"/>
</dbReference>
<dbReference type="RefSeq" id="WP_053866133.1">
    <property type="nucleotide sequence ID" value="NZ_BCDY01000005.1"/>
</dbReference>
<dbReference type="PANTHER" id="PTHR23530">
    <property type="entry name" value="TRANSPORT PROTEIN-RELATED"/>
    <property type="match status" value="1"/>
</dbReference>
<feature type="transmembrane region" description="Helical" evidence="5">
    <location>
        <begin position="38"/>
        <end position="58"/>
    </location>
</feature>
<protein>
    <recommendedName>
        <fullName evidence="7">MFS transporter</fullName>
    </recommendedName>
</protein>
<proteinExistence type="predicted"/>
<dbReference type="InterPro" id="IPR005829">
    <property type="entry name" value="Sugar_transporter_CS"/>
</dbReference>
<evidence type="ECO:0000256" key="3">
    <source>
        <dbReference type="ARBA" id="ARBA00022989"/>
    </source>
</evidence>
<evidence type="ECO:0000313" key="6">
    <source>
        <dbReference type="EMBL" id="QPI69503.1"/>
    </source>
</evidence>
<feature type="transmembrane region" description="Helical" evidence="5">
    <location>
        <begin position="301"/>
        <end position="321"/>
    </location>
</feature>